<comment type="caution">
    <text evidence="2">The sequence shown here is derived from an EMBL/GenBank/DDBJ whole genome shotgun (WGS) entry which is preliminary data.</text>
</comment>
<dbReference type="EMBL" id="RAXV01000013">
    <property type="protein sequence ID" value="RKG31795.1"/>
    <property type="molecule type" value="Genomic_DNA"/>
</dbReference>
<organism evidence="2 3">
    <name type="scientific">Acinetobacter tianfuensis</name>
    <dbReference type="NCBI Taxonomy" id="2419603"/>
    <lineage>
        <taxon>Bacteria</taxon>
        <taxon>Pseudomonadati</taxon>
        <taxon>Pseudomonadota</taxon>
        <taxon>Gammaproteobacteria</taxon>
        <taxon>Moraxellales</taxon>
        <taxon>Moraxellaceae</taxon>
        <taxon>Acinetobacter</taxon>
    </lineage>
</organism>
<accession>A0A3A8EAU9</accession>
<reference evidence="2 3" key="1">
    <citation type="submission" date="2018-09" db="EMBL/GenBank/DDBJ databases">
        <title>The draft genome of Acinetobacter spp. strains.</title>
        <authorList>
            <person name="Qin J."/>
            <person name="Feng Y."/>
            <person name="Zong Z."/>
        </authorList>
    </citation>
    <scope>NUCLEOTIDE SEQUENCE [LARGE SCALE GENOMIC DNA]</scope>
    <source>
        <strain evidence="2 3">WCHAc060012</strain>
    </source>
</reference>
<protein>
    <recommendedName>
        <fullName evidence="4">Lipoprotein</fullName>
    </recommendedName>
</protein>
<name>A0A3A8EAU9_9GAMM</name>
<feature type="signal peptide" evidence="1">
    <location>
        <begin position="1"/>
        <end position="22"/>
    </location>
</feature>
<keyword evidence="3" id="KW-1185">Reference proteome</keyword>
<dbReference type="RefSeq" id="WP_120402306.1">
    <property type="nucleotide sequence ID" value="NZ_RAXV01000013.1"/>
</dbReference>
<evidence type="ECO:0000313" key="2">
    <source>
        <dbReference type="EMBL" id="RKG31795.1"/>
    </source>
</evidence>
<sequence>MNLLRTFSLLMLPALFYGCATAPIMSAAERENYLQRFIGQSSTSIQANLNLENLGYQNASEPVLNSNSLTYTVLRPVSIPIPMAQNPALGSGAGTAVPIQPAQRYDTDLTCQISFQLEQGIAKAVYMSGRTC</sequence>
<proteinExistence type="predicted"/>
<gene>
    <name evidence="2" type="ORF">D7V32_07615</name>
</gene>
<evidence type="ECO:0000313" key="3">
    <source>
        <dbReference type="Proteomes" id="UP000282388"/>
    </source>
</evidence>
<evidence type="ECO:0008006" key="4">
    <source>
        <dbReference type="Google" id="ProtNLM"/>
    </source>
</evidence>
<feature type="chain" id="PRO_5017483189" description="Lipoprotein" evidence="1">
    <location>
        <begin position="23"/>
        <end position="132"/>
    </location>
</feature>
<dbReference type="Proteomes" id="UP000282388">
    <property type="component" value="Unassembled WGS sequence"/>
</dbReference>
<evidence type="ECO:0000256" key="1">
    <source>
        <dbReference type="SAM" id="SignalP"/>
    </source>
</evidence>
<dbReference type="AlphaFoldDB" id="A0A3A8EAU9"/>
<keyword evidence="1" id="KW-0732">Signal</keyword>
<dbReference type="PROSITE" id="PS51257">
    <property type="entry name" value="PROKAR_LIPOPROTEIN"/>
    <property type="match status" value="1"/>
</dbReference>
<dbReference type="OrthoDB" id="6708293at2"/>